<dbReference type="InterPro" id="IPR055346">
    <property type="entry name" value="Fe-S_cluster_assembly_SufBD"/>
</dbReference>
<reference evidence="4" key="1">
    <citation type="submission" date="2020-08" db="EMBL/GenBank/DDBJ databases">
        <title>Taxonomic study for Lactobacillus species isolated from hardwood bark.</title>
        <authorList>
            <person name="Tohno M."/>
            <person name="Tanizawa Y."/>
        </authorList>
    </citation>
    <scope>NUCLEOTIDE SEQUENCE</scope>
    <source>
        <strain evidence="4">B40</strain>
    </source>
</reference>
<comment type="caution">
    <text evidence="4">The sequence shown here is derived from an EMBL/GenBank/DDBJ whole genome shotgun (WGS) entry which is preliminary data.</text>
</comment>
<dbReference type="RefSeq" id="WP_212780431.1">
    <property type="nucleotide sequence ID" value="NZ_BMAY01000003.1"/>
</dbReference>
<evidence type="ECO:0000313" key="4">
    <source>
        <dbReference type="EMBL" id="GFZ26741.1"/>
    </source>
</evidence>
<evidence type="ECO:0000259" key="3">
    <source>
        <dbReference type="Pfam" id="PF19295"/>
    </source>
</evidence>
<dbReference type="EMBL" id="BMAY01000003">
    <property type="protein sequence ID" value="GFZ26741.1"/>
    <property type="molecule type" value="Genomic_DNA"/>
</dbReference>
<feature type="domain" description="SUF system FeS cluster assembly SufBD N-terminal" evidence="3">
    <location>
        <begin position="131"/>
        <end position="201"/>
    </location>
</feature>
<evidence type="ECO:0000259" key="2">
    <source>
        <dbReference type="Pfam" id="PF01458"/>
    </source>
</evidence>
<dbReference type="SUPFAM" id="SSF101960">
    <property type="entry name" value="Stabilizer of iron transporter SufD"/>
    <property type="match status" value="1"/>
</dbReference>
<keyword evidence="5" id="KW-1185">Reference proteome</keyword>
<dbReference type="InterPro" id="IPR045595">
    <property type="entry name" value="SufBD_N"/>
</dbReference>
<protein>
    <submittedName>
        <fullName evidence="4">Fe-S cluster assembly protein SufB</fullName>
    </submittedName>
</protein>
<dbReference type="AlphaFoldDB" id="A0A916QG96"/>
<name>A0A916QG96_9LACO</name>
<evidence type="ECO:0000256" key="1">
    <source>
        <dbReference type="ARBA" id="ARBA00043967"/>
    </source>
</evidence>
<evidence type="ECO:0000313" key="5">
    <source>
        <dbReference type="Proteomes" id="UP000677218"/>
    </source>
</evidence>
<dbReference type="InterPro" id="IPR037284">
    <property type="entry name" value="SUF_FeS_clus_asmbl_SufBD_sf"/>
</dbReference>
<gene>
    <name evidence="4" type="primary">sufB</name>
    <name evidence="4" type="ORF">LCB40_06210</name>
</gene>
<dbReference type="InterPro" id="IPR000825">
    <property type="entry name" value="SUF_FeS_clus_asmbl_SufBD_core"/>
</dbReference>
<sequence length="467" mass="52283">MTKAEDIVKDEDYQFGFHDDIDPEFSTGRGLSEAVIRAISKEKNEPQWMLDYRLKSYEIYQQMPMPSYGPSLADLKLDEMLYYQKFTKKKYRDWDEVPAEIKETFDRLGVPEAERKYLAGSGAQYESEMVYHNMKQEFDKQGIIFTDTDTALQKYPELFKKYFGKIVDPHSNKFAALNGAVWSGGSFIYVPKGVKVTTPIQAYFRLNSENSGQFERTLIIVDEGASLDYVEGCTAPTYSSDSLHAAVVEVNVLDNAYTRYTTIQNWSDNVYSLETKRAAAGKNATMEWVDGNLGAKVTMKYPAVYLNGEGARGTMLSIAVAHHGVHQDSGCRMLHNAPNTSSSIVSKSIAKGGGSTDYRGTVNFGKNSSGSKSHVECDTIIMDDQSSSDTIPTNAIENSNVAMEHEATVSKISDEQLYYLESRGIPERKATEMIIMGFVEPFTKQLPMEYAVELNRLISFQMEGAIG</sequence>
<proteinExistence type="inferred from homology"/>
<accession>A0A916QG96</accession>
<dbReference type="Pfam" id="PF01458">
    <property type="entry name" value="SUFBD_core"/>
    <property type="match status" value="1"/>
</dbReference>
<dbReference type="GO" id="GO:0016226">
    <property type="term" value="P:iron-sulfur cluster assembly"/>
    <property type="evidence" value="ECO:0007669"/>
    <property type="project" value="InterPro"/>
</dbReference>
<feature type="domain" description="SUF system FeS cluster assembly SufBD core" evidence="2">
    <location>
        <begin position="204"/>
        <end position="438"/>
    </location>
</feature>
<dbReference type="PANTHER" id="PTHR30508">
    <property type="entry name" value="FES CLUSTER ASSEMBLY PROTEIN SUF"/>
    <property type="match status" value="1"/>
</dbReference>
<dbReference type="Proteomes" id="UP000677218">
    <property type="component" value="Unassembled WGS sequence"/>
</dbReference>
<comment type="similarity">
    <text evidence="1">Belongs to the iron-sulfur cluster assembly SufBD family.</text>
</comment>
<dbReference type="InterPro" id="IPR010231">
    <property type="entry name" value="SUF_FeS_clus_asmbl_SufB"/>
</dbReference>
<dbReference type="NCBIfam" id="TIGR01980">
    <property type="entry name" value="sufB"/>
    <property type="match status" value="1"/>
</dbReference>
<dbReference type="PANTHER" id="PTHR30508:SF1">
    <property type="entry name" value="UPF0051 PROTEIN ABCI8, CHLOROPLASTIC-RELATED"/>
    <property type="match status" value="1"/>
</dbReference>
<organism evidence="4 5">
    <name type="scientific">Lactobacillus corticis</name>
    <dbReference type="NCBI Taxonomy" id="2201249"/>
    <lineage>
        <taxon>Bacteria</taxon>
        <taxon>Bacillati</taxon>
        <taxon>Bacillota</taxon>
        <taxon>Bacilli</taxon>
        <taxon>Lactobacillales</taxon>
        <taxon>Lactobacillaceae</taxon>
        <taxon>Lactobacillus</taxon>
    </lineage>
</organism>
<dbReference type="Pfam" id="PF19295">
    <property type="entry name" value="SufBD_N"/>
    <property type="match status" value="1"/>
</dbReference>